<dbReference type="Gene3D" id="1.10.8.1040">
    <property type="match status" value="1"/>
</dbReference>
<proteinExistence type="predicted"/>
<keyword evidence="4" id="KW-0697">Rotamase</keyword>
<name>A0A5J4L6L9_9ZZZZ</name>
<evidence type="ECO:0000313" key="7">
    <source>
        <dbReference type="EMBL" id="GER93196.1"/>
    </source>
</evidence>
<dbReference type="AlphaFoldDB" id="A0A5J4L6L9"/>
<reference evidence="7" key="1">
    <citation type="submission" date="2019-10" db="EMBL/GenBank/DDBJ databases">
        <title>Metagenomic sequencing of thiosulfate-disproportionating enrichment culture.</title>
        <authorList>
            <person name="Umezawa K."/>
            <person name="Kojima H."/>
            <person name="Fukui M."/>
        </authorList>
    </citation>
    <scope>NUCLEOTIDE SEQUENCE</scope>
    <source>
        <strain evidence="7">45J</strain>
    </source>
</reference>
<dbReference type="Pfam" id="PF00639">
    <property type="entry name" value="Rotamase"/>
    <property type="match status" value="1"/>
</dbReference>
<evidence type="ECO:0000259" key="6">
    <source>
        <dbReference type="PROSITE" id="PS50198"/>
    </source>
</evidence>
<sequence>MKRFLLIIIIFAFVASCAKESSQKGSYVMKIDGNVYTQEDIQAEIATLPDMAREFFQGPEGAQRFVDELVKKELLYTEAKNRGLDKDKDFLKKLEEFKKITLINQLLEREIETASKITDKDIKDYYDKHKEDFTVNTQVRISHIVVKTEDDAKKVYERLKKGEDFAKIASDVSLDKASAKTGGDIGNFKRGEMKSELEDVAFRLKKGEISMPVKLKDGIHILKVTDAKGSVLEFEKVKGLIGQRIAAEKQRESFDKLIENLKKKHKIDINKDALSKITFAPAPAQK</sequence>
<dbReference type="InterPro" id="IPR046357">
    <property type="entry name" value="PPIase_dom_sf"/>
</dbReference>
<comment type="caution">
    <text evidence="7">The sequence shown here is derived from an EMBL/GenBank/DDBJ whole genome shotgun (WGS) entry which is preliminary data.</text>
</comment>
<dbReference type="InterPro" id="IPR027304">
    <property type="entry name" value="Trigger_fact/SurA_dom_sf"/>
</dbReference>
<dbReference type="SUPFAM" id="SSF54534">
    <property type="entry name" value="FKBP-like"/>
    <property type="match status" value="1"/>
</dbReference>
<dbReference type="InterPro" id="IPR000297">
    <property type="entry name" value="PPIase_PpiC"/>
</dbReference>
<keyword evidence="5" id="KW-0413">Isomerase</keyword>
<dbReference type="GO" id="GO:0003755">
    <property type="term" value="F:peptidyl-prolyl cis-trans isomerase activity"/>
    <property type="evidence" value="ECO:0007669"/>
    <property type="project" value="UniProtKB-KW"/>
</dbReference>
<evidence type="ECO:0000256" key="1">
    <source>
        <dbReference type="ARBA" id="ARBA00000971"/>
    </source>
</evidence>
<organism evidence="7">
    <name type="scientific">hot springs metagenome</name>
    <dbReference type="NCBI Taxonomy" id="433727"/>
    <lineage>
        <taxon>unclassified sequences</taxon>
        <taxon>metagenomes</taxon>
        <taxon>ecological metagenomes</taxon>
    </lineage>
</organism>
<dbReference type="Gene3D" id="3.10.50.40">
    <property type="match status" value="1"/>
</dbReference>
<evidence type="ECO:0000256" key="3">
    <source>
        <dbReference type="ARBA" id="ARBA00022729"/>
    </source>
</evidence>
<accession>A0A5J4L6L9</accession>
<dbReference type="PANTHER" id="PTHR47245:SF1">
    <property type="entry name" value="FOLDASE PROTEIN PRSA"/>
    <property type="match status" value="1"/>
</dbReference>
<evidence type="ECO:0000256" key="2">
    <source>
        <dbReference type="ARBA" id="ARBA00013194"/>
    </source>
</evidence>
<dbReference type="PROSITE" id="PS51257">
    <property type="entry name" value="PROKAR_LIPOPROTEIN"/>
    <property type="match status" value="1"/>
</dbReference>
<dbReference type="EC" id="5.2.1.8" evidence="2"/>
<dbReference type="SUPFAM" id="SSF109998">
    <property type="entry name" value="Triger factor/SurA peptide-binding domain-like"/>
    <property type="match status" value="1"/>
</dbReference>
<gene>
    <name evidence="7" type="ORF">A45J_0932</name>
</gene>
<comment type="catalytic activity">
    <reaction evidence="1">
        <text>[protein]-peptidylproline (omega=180) = [protein]-peptidylproline (omega=0)</text>
        <dbReference type="Rhea" id="RHEA:16237"/>
        <dbReference type="Rhea" id="RHEA-COMP:10747"/>
        <dbReference type="Rhea" id="RHEA-COMP:10748"/>
        <dbReference type="ChEBI" id="CHEBI:83833"/>
        <dbReference type="ChEBI" id="CHEBI:83834"/>
        <dbReference type="EC" id="5.2.1.8"/>
    </reaction>
</comment>
<dbReference type="InterPro" id="IPR050245">
    <property type="entry name" value="PrsA_foldase"/>
</dbReference>
<keyword evidence="3" id="KW-0732">Signal</keyword>
<evidence type="ECO:0000256" key="4">
    <source>
        <dbReference type="ARBA" id="ARBA00023110"/>
    </source>
</evidence>
<evidence type="ECO:0000256" key="5">
    <source>
        <dbReference type="ARBA" id="ARBA00023235"/>
    </source>
</evidence>
<dbReference type="PANTHER" id="PTHR47245">
    <property type="entry name" value="PEPTIDYLPROLYL ISOMERASE"/>
    <property type="match status" value="1"/>
</dbReference>
<protein>
    <recommendedName>
        <fullName evidence="2">peptidylprolyl isomerase</fullName>
        <ecNumber evidence="2">5.2.1.8</ecNumber>
    </recommendedName>
</protein>
<feature type="domain" description="PpiC" evidence="6">
    <location>
        <begin position="136"/>
        <end position="226"/>
    </location>
</feature>
<dbReference type="PROSITE" id="PS50198">
    <property type="entry name" value="PPIC_PPIASE_2"/>
    <property type="match status" value="1"/>
</dbReference>
<dbReference type="EMBL" id="BLAB01000001">
    <property type="protein sequence ID" value="GER93196.1"/>
    <property type="molecule type" value="Genomic_DNA"/>
</dbReference>